<evidence type="ECO:0000313" key="4">
    <source>
        <dbReference type="EMBL" id="MCS4156834.1"/>
    </source>
</evidence>
<dbReference type="PANTHER" id="PTHR43477">
    <property type="entry name" value="DIHYDROANTICAPSIN 7-DEHYDROGENASE"/>
    <property type="match status" value="1"/>
</dbReference>
<proteinExistence type="inferred from homology"/>
<dbReference type="SUPFAM" id="SSF51735">
    <property type="entry name" value="NAD(P)-binding Rossmann-fold domains"/>
    <property type="match status" value="1"/>
</dbReference>
<dbReference type="Proteomes" id="UP001155110">
    <property type="component" value="Unassembled WGS sequence"/>
</dbReference>
<dbReference type="InterPro" id="IPR002347">
    <property type="entry name" value="SDR_fam"/>
</dbReference>
<dbReference type="InterPro" id="IPR020904">
    <property type="entry name" value="Sc_DH/Rdtase_CS"/>
</dbReference>
<dbReference type="Gene3D" id="3.40.50.720">
    <property type="entry name" value="NAD(P)-binding Rossmann-like Domain"/>
    <property type="match status" value="1"/>
</dbReference>
<dbReference type="Pfam" id="PF00106">
    <property type="entry name" value="adh_short"/>
    <property type="match status" value="1"/>
</dbReference>
<keyword evidence="2" id="KW-0560">Oxidoreductase</keyword>
<sequence>MPTVAITGAAGVIGSVTAEVFDDAGWDLALIDIGDENRATLEASFPDAQVFDVDLTDADATMETFADVWEEQGALDAVLGIAGGFAMQQAVESTADDYARMMELNFRTLFNTARAAVPFLTRADSSFLLGVSAPAALEGQAEAGLYGASKAAVASYVKSLGLEEQGAGLRTTVLYPMGVVDTPDNRAAMPDADPSTWVDPRELADAMLYAATRSPRGHVPELKVRATS</sequence>
<dbReference type="RefSeq" id="WP_119841832.1">
    <property type="nucleotide sequence ID" value="NZ_CALTSF010000004.1"/>
</dbReference>
<comment type="caution">
    <text evidence="3">The sequence shown here is derived from an EMBL/GenBank/DDBJ whole genome shotgun (WGS) entry which is preliminary data.</text>
</comment>
<dbReference type="EMBL" id="JANTZM010000003">
    <property type="protein sequence ID" value="MCS4156834.1"/>
    <property type="molecule type" value="Genomic_DNA"/>
</dbReference>
<organism evidence="3 5">
    <name type="scientific">Salinibacter ruber</name>
    <dbReference type="NCBI Taxonomy" id="146919"/>
    <lineage>
        <taxon>Bacteria</taxon>
        <taxon>Pseudomonadati</taxon>
        <taxon>Rhodothermota</taxon>
        <taxon>Rhodothermia</taxon>
        <taxon>Rhodothermales</taxon>
        <taxon>Salinibacteraceae</taxon>
        <taxon>Salinibacter</taxon>
    </lineage>
</organism>
<dbReference type="PRINTS" id="PR00081">
    <property type="entry name" value="GDHRDH"/>
</dbReference>
<evidence type="ECO:0000313" key="5">
    <source>
        <dbReference type="Proteomes" id="UP001155144"/>
    </source>
</evidence>
<accession>A0A9X2PHM3</accession>
<dbReference type="InterPro" id="IPR051122">
    <property type="entry name" value="SDR_DHRS6-like"/>
</dbReference>
<evidence type="ECO:0000313" key="3">
    <source>
        <dbReference type="EMBL" id="MCS4120491.1"/>
    </source>
</evidence>
<dbReference type="GO" id="GO:0016491">
    <property type="term" value="F:oxidoreductase activity"/>
    <property type="evidence" value="ECO:0007669"/>
    <property type="project" value="UniProtKB-KW"/>
</dbReference>
<dbReference type="PROSITE" id="PS00061">
    <property type="entry name" value="ADH_SHORT"/>
    <property type="match status" value="1"/>
</dbReference>
<dbReference type="Proteomes" id="UP001155144">
    <property type="component" value="Unassembled WGS sequence"/>
</dbReference>
<protein>
    <submittedName>
        <fullName evidence="3">NADP-dependent 3-hydroxy acid dehydrogenase YdfG</fullName>
    </submittedName>
</protein>
<evidence type="ECO:0000256" key="1">
    <source>
        <dbReference type="ARBA" id="ARBA00006484"/>
    </source>
</evidence>
<reference evidence="3" key="1">
    <citation type="submission" date="2022-08" db="EMBL/GenBank/DDBJ databases">
        <title>Genomic Encyclopedia of Type Strains, Phase V (KMG-V): Genome sequencing to study the core and pangenomes of soil and plant-associated prokaryotes.</title>
        <authorList>
            <person name="Whitman W."/>
        </authorList>
    </citation>
    <scope>NUCLEOTIDE SEQUENCE</scope>
    <source>
        <strain evidence="4">SP3002</strain>
        <strain evidence="3">SP3026</strain>
    </source>
</reference>
<gene>
    <name evidence="3" type="ORF">GGP45_000809</name>
    <name evidence="4" type="ORF">GGP99_000776</name>
</gene>
<dbReference type="AlphaFoldDB" id="A0A9X2PHM3"/>
<name>A0A9X2PHM3_9BACT</name>
<evidence type="ECO:0000256" key="2">
    <source>
        <dbReference type="ARBA" id="ARBA00023002"/>
    </source>
</evidence>
<dbReference type="EMBL" id="JANUBL010000001">
    <property type="protein sequence ID" value="MCS4120491.1"/>
    <property type="molecule type" value="Genomic_DNA"/>
</dbReference>
<dbReference type="PANTHER" id="PTHR43477:SF1">
    <property type="entry name" value="DIHYDROANTICAPSIN 7-DEHYDROGENASE"/>
    <property type="match status" value="1"/>
</dbReference>
<comment type="similarity">
    <text evidence="1">Belongs to the short-chain dehydrogenases/reductases (SDR) family.</text>
</comment>
<dbReference type="InterPro" id="IPR036291">
    <property type="entry name" value="NAD(P)-bd_dom_sf"/>
</dbReference>